<evidence type="ECO:0000256" key="1">
    <source>
        <dbReference type="SAM" id="MobiDB-lite"/>
    </source>
</evidence>
<dbReference type="AlphaFoldDB" id="A0A5N5F7E5"/>
<dbReference type="EMBL" id="SMOL01000768">
    <property type="protein sequence ID" value="KAB2598867.1"/>
    <property type="molecule type" value="Genomic_DNA"/>
</dbReference>
<evidence type="ECO:0000313" key="2">
    <source>
        <dbReference type="EMBL" id="KAB2598867.1"/>
    </source>
</evidence>
<keyword evidence="3" id="KW-1185">Reference proteome</keyword>
<feature type="compositionally biased region" description="Basic residues" evidence="1">
    <location>
        <begin position="1"/>
        <end position="21"/>
    </location>
</feature>
<reference evidence="2 3" key="1">
    <citation type="submission" date="2019-09" db="EMBL/GenBank/DDBJ databases">
        <authorList>
            <person name="Ou C."/>
        </authorList>
    </citation>
    <scope>NUCLEOTIDE SEQUENCE [LARGE SCALE GENOMIC DNA]</scope>
    <source>
        <strain evidence="2">S2</strain>
        <tissue evidence="2">Leaf</tissue>
    </source>
</reference>
<name>A0A5N5F7E5_9ROSA</name>
<sequence length="145" mass="16406">MPKKQLQKGRRQRNTKPKVRLASREGKRREERETLSAPCRCRQPKVQTAASCSSLTSETAIREPRDHNPFLPLILLQQSPTSDRSPNGGRSRAMSPAVVSGCLAERAHALCDLKEMDLVMQCRTKLEETEESREFEESREDDGQG</sequence>
<comment type="caution">
    <text evidence="2">The sequence shown here is derived from an EMBL/GenBank/DDBJ whole genome shotgun (WGS) entry which is preliminary data.</text>
</comment>
<reference evidence="3" key="2">
    <citation type="submission" date="2019-10" db="EMBL/GenBank/DDBJ databases">
        <title>A de novo genome assembly of a pear dwarfing rootstock.</title>
        <authorList>
            <person name="Wang F."/>
            <person name="Wang J."/>
            <person name="Li S."/>
            <person name="Zhang Y."/>
            <person name="Fang M."/>
            <person name="Ma L."/>
            <person name="Zhao Y."/>
            <person name="Jiang S."/>
        </authorList>
    </citation>
    <scope>NUCLEOTIDE SEQUENCE [LARGE SCALE GENOMIC DNA]</scope>
</reference>
<proteinExistence type="predicted"/>
<feature type="region of interest" description="Disordered" evidence="1">
    <location>
        <begin position="125"/>
        <end position="145"/>
    </location>
</feature>
<gene>
    <name evidence="2" type="ORF">D8674_001787</name>
</gene>
<accession>A0A5N5F7E5</accession>
<feature type="compositionally biased region" description="Basic and acidic residues" evidence="1">
    <location>
        <begin position="22"/>
        <end position="34"/>
    </location>
</feature>
<dbReference type="Proteomes" id="UP000327157">
    <property type="component" value="Chromosome 1"/>
</dbReference>
<evidence type="ECO:0000313" key="3">
    <source>
        <dbReference type="Proteomes" id="UP000327157"/>
    </source>
</evidence>
<reference evidence="2 3" key="3">
    <citation type="submission" date="2019-11" db="EMBL/GenBank/DDBJ databases">
        <title>A de novo genome assembly of a pear dwarfing rootstock.</title>
        <authorList>
            <person name="Wang F."/>
            <person name="Wang J."/>
            <person name="Li S."/>
            <person name="Zhang Y."/>
            <person name="Fang M."/>
            <person name="Ma L."/>
            <person name="Zhao Y."/>
            <person name="Jiang S."/>
        </authorList>
    </citation>
    <scope>NUCLEOTIDE SEQUENCE [LARGE SCALE GENOMIC DNA]</scope>
    <source>
        <strain evidence="2">S2</strain>
        <tissue evidence="2">Leaf</tissue>
    </source>
</reference>
<protein>
    <submittedName>
        <fullName evidence="2">Uncharacterized protein</fullName>
    </submittedName>
</protein>
<organism evidence="2 3">
    <name type="scientific">Pyrus ussuriensis x Pyrus communis</name>
    <dbReference type="NCBI Taxonomy" id="2448454"/>
    <lineage>
        <taxon>Eukaryota</taxon>
        <taxon>Viridiplantae</taxon>
        <taxon>Streptophyta</taxon>
        <taxon>Embryophyta</taxon>
        <taxon>Tracheophyta</taxon>
        <taxon>Spermatophyta</taxon>
        <taxon>Magnoliopsida</taxon>
        <taxon>eudicotyledons</taxon>
        <taxon>Gunneridae</taxon>
        <taxon>Pentapetalae</taxon>
        <taxon>rosids</taxon>
        <taxon>fabids</taxon>
        <taxon>Rosales</taxon>
        <taxon>Rosaceae</taxon>
        <taxon>Amygdaloideae</taxon>
        <taxon>Maleae</taxon>
        <taxon>Pyrus</taxon>
    </lineage>
</organism>
<feature type="compositionally biased region" description="Acidic residues" evidence="1">
    <location>
        <begin position="128"/>
        <end position="145"/>
    </location>
</feature>
<feature type="region of interest" description="Disordered" evidence="1">
    <location>
        <begin position="1"/>
        <end position="37"/>
    </location>
</feature>